<dbReference type="InterPro" id="IPR051716">
    <property type="entry name" value="Plant_RL_S/T_kinase"/>
</dbReference>
<keyword evidence="4" id="KW-0732">Signal</keyword>
<sequence length="555" mass="63215">MFQELCIIANSRQCSFDKCFHTKNLTMASLSARFLLLVTQVFTSVSTTLSATVIEDLMNLKPPPDFNSTISINCINNPSLRYCSSFPMELNEIFKSTIVASHLCNESKNPNCVESFPRIDLRNRPKIAPLYLSYDFFWKYCPLSILSIDLANNSLKGSFPSDVLRCAQIHALDLSFNSFTGDLPINSFSPLTNLTSLNLSYNHFSESEVSESQFFKRFNASSFLDSGLLVSHRTYKVKAMLLLVGFPTFVILMVGCFGWLCFRRPDYLPRVLQQKHKFTKAMLKAATDGLSKRNLVVKSDGVYMYRGNLRDDTEVGIEIYHDNISRESCKKFVEDCKVLAQLNHKNLVQVLGWCSDRNFRAIVTKWSERQNVEMWLSASAPPWNRRLKVLKGVVEGMCYLNEQWPEVGYDLRTRSILLSDDLEPQISRFKIEAQIGINKKVYKLGVLLLEMIANRRPHEEFAKGEAGFIEYIRMNYPANLNDVMDTRLRISDNAFDQAKQGVGLGLLCTDQSASKYPNLNQLCNIIRKAYQTSLVLATQNHISHGGKAHKRVPSR</sequence>
<dbReference type="InterPro" id="IPR000719">
    <property type="entry name" value="Prot_kinase_dom"/>
</dbReference>
<keyword evidence="2" id="KW-0433">Leucine-rich repeat</keyword>
<feature type="domain" description="Protein kinase" evidence="10">
    <location>
        <begin position="246"/>
        <end position="555"/>
    </location>
</feature>
<dbReference type="InterPro" id="IPR001245">
    <property type="entry name" value="Ser-Thr/Tyr_kinase_cat_dom"/>
</dbReference>
<evidence type="ECO:0000256" key="4">
    <source>
        <dbReference type="ARBA" id="ARBA00022729"/>
    </source>
</evidence>
<evidence type="ECO:0000313" key="11">
    <source>
        <dbReference type="EMBL" id="KAJ8752131.1"/>
    </source>
</evidence>
<dbReference type="Pfam" id="PF00560">
    <property type="entry name" value="LRR_1"/>
    <property type="match status" value="1"/>
</dbReference>
<dbReference type="GO" id="GO:0005524">
    <property type="term" value="F:ATP binding"/>
    <property type="evidence" value="ECO:0007669"/>
    <property type="project" value="InterPro"/>
</dbReference>
<evidence type="ECO:0000256" key="6">
    <source>
        <dbReference type="ARBA" id="ARBA00022989"/>
    </source>
</evidence>
<dbReference type="GO" id="GO:0004672">
    <property type="term" value="F:protein kinase activity"/>
    <property type="evidence" value="ECO:0007669"/>
    <property type="project" value="InterPro"/>
</dbReference>
<dbReference type="InterPro" id="IPR011009">
    <property type="entry name" value="Kinase-like_dom_sf"/>
</dbReference>
<dbReference type="InterPro" id="IPR001611">
    <property type="entry name" value="Leu-rich_rpt"/>
</dbReference>
<keyword evidence="12" id="KW-1185">Reference proteome</keyword>
<evidence type="ECO:0000256" key="9">
    <source>
        <dbReference type="SAM" id="Phobius"/>
    </source>
</evidence>
<proteinExistence type="predicted"/>
<dbReference type="EMBL" id="JAIWQS010000010">
    <property type="protein sequence ID" value="KAJ8752131.1"/>
    <property type="molecule type" value="Genomic_DNA"/>
</dbReference>
<comment type="subcellular location">
    <subcellularLocation>
        <location evidence="1">Membrane</location>
        <topology evidence="1">Single-pass type I membrane protein</topology>
    </subcellularLocation>
</comment>
<accession>A0AAV8SJH0</accession>
<evidence type="ECO:0000259" key="10">
    <source>
        <dbReference type="PROSITE" id="PS50011"/>
    </source>
</evidence>
<dbReference type="InterPro" id="IPR032675">
    <property type="entry name" value="LRR_dom_sf"/>
</dbReference>
<evidence type="ECO:0000256" key="8">
    <source>
        <dbReference type="ARBA" id="ARBA00023170"/>
    </source>
</evidence>
<keyword evidence="8" id="KW-0675">Receptor</keyword>
<keyword evidence="6 9" id="KW-1133">Transmembrane helix</keyword>
<dbReference type="PANTHER" id="PTHR48053:SF71">
    <property type="entry name" value="LEUCINE RICH REPEAT FAMILY PROTEIN, EXPRESSED"/>
    <property type="match status" value="1"/>
</dbReference>
<organism evidence="11 12">
    <name type="scientific">Erythroxylum novogranatense</name>
    <dbReference type="NCBI Taxonomy" id="1862640"/>
    <lineage>
        <taxon>Eukaryota</taxon>
        <taxon>Viridiplantae</taxon>
        <taxon>Streptophyta</taxon>
        <taxon>Embryophyta</taxon>
        <taxon>Tracheophyta</taxon>
        <taxon>Spermatophyta</taxon>
        <taxon>Magnoliopsida</taxon>
        <taxon>eudicotyledons</taxon>
        <taxon>Gunneridae</taxon>
        <taxon>Pentapetalae</taxon>
        <taxon>rosids</taxon>
        <taxon>fabids</taxon>
        <taxon>Malpighiales</taxon>
        <taxon>Erythroxylaceae</taxon>
        <taxon>Erythroxylum</taxon>
    </lineage>
</organism>
<dbReference type="Pfam" id="PF07714">
    <property type="entry name" value="PK_Tyr_Ser-Thr"/>
    <property type="match status" value="1"/>
</dbReference>
<dbReference type="SUPFAM" id="SSF52058">
    <property type="entry name" value="L domain-like"/>
    <property type="match status" value="1"/>
</dbReference>
<feature type="transmembrane region" description="Helical" evidence="9">
    <location>
        <begin position="239"/>
        <end position="260"/>
    </location>
</feature>
<reference evidence="11 12" key="1">
    <citation type="submission" date="2021-09" db="EMBL/GenBank/DDBJ databases">
        <title>Genomic insights and catalytic innovation underlie evolution of tropane alkaloids biosynthesis.</title>
        <authorList>
            <person name="Wang Y.-J."/>
            <person name="Tian T."/>
            <person name="Huang J.-P."/>
            <person name="Huang S.-X."/>
        </authorList>
    </citation>
    <scope>NUCLEOTIDE SEQUENCE [LARGE SCALE GENOMIC DNA]</scope>
    <source>
        <strain evidence="11">KIB-2018</strain>
        <tissue evidence="11">Leaf</tissue>
    </source>
</reference>
<evidence type="ECO:0000256" key="2">
    <source>
        <dbReference type="ARBA" id="ARBA00022614"/>
    </source>
</evidence>
<dbReference type="Gene3D" id="3.80.10.10">
    <property type="entry name" value="Ribonuclease Inhibitor"/>
    <property type="match status" value="1"/>
</dbReference>
<evidence type="ECO:0000256" key="5">
    <source>
        <dbReference type="ARBA" id="ARBA00022737"/>
    </source>
</evidence>
<dbReference type="AlphaFoldDB" id="A0AAV8SJH0"/>
<evidence type="ECO:0000313" key="12">
    <source>
        <dbReference type="Proteomes" id="UP001159364"/>
    </source>
</evidence>
<protein>
    <recommendedName>
        <fullName evidence="10">Protein kinase domain-containing protein</fullName>
    </recommendedName>
</protein>
<evidence type="ECO:0000256" key="7">
    <source>
        <dbReference type="ARBA" id="ARBA00023136"/>
    </source>
</evidence>
<dbReference type="PROSITE" id="PS50011">
    <property type="entry name" value="PROTEIN_KINASE_DOM"/>
    <property type="match status" value="1"/>
</dbReference>
<evidence type="ECO:0000256" key="3">
    <source>
        <dbReference type="ARBA" id="ARBA00022692"/>
    </source>
</evidence>
<dbReference type="Proteomes" id="UP001159364">
    <property type="component" value="Linkage Group LG10"/>
</dbReference>
<keyword evidence="7 9" id="KW-0472">Membrane</keyword>
<gene>
    <name evidence="11" type="ORF">K2173_001806</name>
</gene>
<keyword evidence="3 9" id="KW-0812">Transmembrane</keyword>
<dbReference type="SUPFAM" id="SSF56112">
    <property type="entry name" value="Protein kinase-like (PK-like)"/>
    <property type="match status" value="1"/>
</dbReference>
<evidence type="ECO:0000256" key="1">
    <source>
        <dbReference type="ARBA" id="ARBA00004479"/>
    </source>
</evidence>
<keyword evidence="5" id="KW-0677">Repeat</keyword>
<name>A0AAV8SJH0_9ROSI</name>
<dbReference type="PANTHER" id="PTHR48053">
    <property type="entry name" value="LEUCINE RICH REPEAT FAMILY PROTEIN, EXPRESSED"/>
    <property type="match status" value="1"/>
</dbReference>
<dbReference type="Gene3D" id="1.10.510.10">
    <property type="entry name" value="Transferase(Phosphotransferase) domain 1"/>
    <property type="match status" value="2"/>
</dbReference>
<dbReference type="GO" id="GO:0016020">
    <property type="term" value="C:membrane"/>
    <property type="evidence" value="ECO:0007669"/>
    <property type="project" value="UniProtKB-SubCell"/>
</dbReference>
<comment type="caution">
    <text evidence="11">The sequence shown here is derived from an EMBL/GenBank/DDBJ whole genome shotgun (WGS) entry which is preliminary data.</text>
</comment>